<keyword evidence="3" id="KW-0808">Transferase</keyword>
<evidence type="ECO:0000256" key="9">
    <source>
        <dbReference type="ARBA" id="ARBA00048679"/>
    </source>
</evidence>
<name>A0A4P9Z4K6_9FUNG</name>
<evidence type="ECO:0000313" key="13">
    <source>
        <dbReference type="Proteomes" id="UP000278143"/>
    </source>
</evidence>
<dbReference type="CDD" id="cd00180">
    <property type="entry name" value="PKc"/>
    <property type="match status" value="1"/>
</dbReference>
<protein>
    <recommendedName>
        <fullName evidence="1">non-specific serine/threonine protein kinase</fullName>
        <ecNumber evidence="1">2.7.11.1</ecNumber>
    </recommendedName>
</protein>
<evidence type="ECO:0000256" key="1">
    <source>
        <dbReference type="ARBA" id="ARBA00012513"/>
    </source>
</evidence>
<keyword evidence="4" id="KW-0547">Nucleotide-binding</keyword>
<evidence type="ECO:0000256" key="8">
    <source>
        <dbReference type="ARBA" id="ARBA00047899"/>
    </source>
</evidence>
<dbReference type="SMART" id="SM00220">
    <property type="entry name" value="S_TKc"/>
    <property type="match status" value="1"/>
</dbReference>
<dbReference type="GO" id="GO:0005737">
    <property type="term" value="C:cytoplasm"/>
    <property type="evidence" value="ECO:0007669"/>
    <property type="project" value="TreeGrafter"/>
</dbReference>
<feature type="region of interest" description="Disordered" evidence="10">
    <location>
        <begin position="1"/>
        <end position="30"/>
    </location>
</feature>
<comment type="similarity">
    <text evidence="7">Belongs to the protein kinase superfamily. Ser/Thr protein kinase family. GCN2 subfamily.</text>
</comment>
<comment type="catalytic activity">
    <reaction evidence="8">
        <text>L-threonyl-[protein] + ATP = O-phospho-L-threonyl-[protein] + ADP + H(+)</text>
        <dbReference type="Rhea" id="RHEA:46608"/>
        <dbReference type="Rhea" id="RHEA-COMP:11060"/>
        <dbReference type="Rhea" id="RHEA-COMP:11605"/>
        <dbReference type="ChEBI" id="CHEBI:15378"/>
        <dbReference type="ChEBI" id="CHEBI:30013"/>
        <dbReference type="ChEBI" id="CHEBI:30616"/>
        <dbReference type="ChEBI" id="CHEBI:61977"/>
        <dbReference type="ChEBI" id="CHEBI:456216"/>
        <dbReference type="EC" id="2.7.11.1"/>
    </reaction>
</comment>
<keyword evidence="13" id="KW-1185">Reference proteome</keyword>
<dbReference type="Gene3D" id="3.30.200.20">
    <property type="entry name" value="Phosphorylase Kinase, domain 1"/>
    <property type="match status" value="1"/>
</dbReference>
<evidence type="ECO:0000259" key="11">
    <source>
        <dbReference type="PROSITE" id="PS50011"/>
    </source>
</evidence>
<evidence type="ECO:0000256" key="2">
    <source>
        <dbReference type="ARBA" id="ARBA00022527"/>
    </source>
</evidence>
<organism evidence="12 13">
    <name type="scientific">Syncephalis pseudoplumigaleata</name>
    <dbReference type="NCBI Taxonomy" id="1712513"/>
    <lineage>
        <taxon>Eukaryota</taxon>
        <taxon>Fungi</taxon>
        <taxon>Fungi incertae sedis</taxon>
        <taxon>Zoopagomycota</taxon>
        <taxon>Zoopagomycotina</taxon>
        <taxon>Zoopagomycetes</taxon>
        <taxon>Zoopagales</taxon>
        <taxon>Piptocephalidaceae</taxon>
        <taxon>Syncephalis</taxon>
    </lineage>
</organism>
<evidence type="ECO:0000256" key="5">
    <source>
        <dbReference type="ARBA" id="ARBA00022777"/>
    </source>
</evidence>
<evidence type="ECO:0000256" key="4">
    <source>
        <dbReference type="ARBA" id="ARBA00022741"/>
    </source>
</evidence>
<evidence type="ECO:0000313" key="12">
    <source>
        <dbReference type="EMBL" id="RKP26781.1"/>
    </source>
</evidence>
<dbReference type="AlphaFoldDB" id="A0A4P9Z4K6"/>
<dbReference type="PANTHER" id="PTHR11042">
    <property type="entry name" value="EUKARYOTIC TRANSLATION INITIATION FACTOR 2-ALPHA KINASE EIF2-ALPHA KINASE -RELATED"/>
    <property type="match status" value="1"/>
</dbReference>
<dbReference type="InterPro" id="IPR011009">
    <property type="entry name" value="Kinase-like_dom_sf"/>
</dbReference>
<dbReference type="Pfam" id="PF00069">
    <property type="entry name" value="Pkinase"/>
    <property type="match status" value="1"/>
</dbReference>
<dbReference type="GO" id="GO:0004674">
    <property type="term" value="F:protein serine/threonine kinase activity"/>
    <property type="evidence" value="ECO:0007669"/>
    <property type="project" value="UniProtKB-KW"/>
</dbReference>
<evidence type="ECO:0000256" key="3">
    <source>
        <dbReference type="ARBA" id="ARBA00022679"/>
    </source>
</evidence>
<dbReference type="GO" id="GO:0005524">
    <property type="term" value="F:ATP binding"/>
    <property type="evidence" value="ECO:0007669"/>
    <property type="project" value="UniProtKB-KW"/>
</dbReference>
<dbReference type="InterPro" id="IPR008271">
    <property type="entry name" value="Ser/Thr_kinase_AS"/>
</dbReference>
<dbReference type="EMBL" id="KZ989335">
    <property type="protein sequence ID" value="RKP26781.1"/>
    <property type="molecule type" value="Genomic_DNA"/>
</dbReference>
<dbReference type="PANTHER" id="PTHR11042:SF138">
    <property type="entry name" value="SERINE_THREONINE-PROTEIN KINASE IKS1-RELATED"/>
    <property type="match status" value="1"/>
</dbReference>
<dbReference type="Proteomes" id="UP000278143">
    <property type="component" value="Unassembled WGS sequence"/>
</dbReference>
<evidence type="ECO:0000256" key="10">
    <source>
        <dbReference type="SAM" id="MobiDB-lite"/>
    </source>
</evidence>
<gene>
    <name evidence="12" type="ORF">SYNPS1DRAFT_21523</name>
</gene>
<dbReference type="EC" id="2.7.11.1" evidence="1"/>
<dbReference type="GO" id="GO:0005634">
    <property type="term" value="C:nucleus"/>
    <property type="evidence" value="ECO:0007669"/>
    <property type="project" value="TreeGrafter"/>
</dbReference>
<keyword evidence="2" id="KW-0723">Serine/threonine-protein kinase</keyword>
<dbReference type="PROSITE" id="PS50011">
    <property type="entry name" value="PROTEIN_KINASE_DOM"/>
    <property type="match status" value="1"/>
</dbReference>
<dbReference type="InterPro" id="IPR050339">
    <property type="entry name" value="CC_SR_Kinase"/>
</dbReference>
<feature type="domain" description="Protein kinase" evidence="11">
    <location>
        <begin position="155"/>
        <end position="444"/>
    </location>
</feature>
<dbReference type="PROSITE" id="PS00108">
    <property type="entry name" value="PROTEIN_KINASE_ST"/>
    <property type="match status" value="1"/>
</dbReference>
<evidence type="ECO:0000256" key="6">
    <source>
        <dbReference type="ARBA" id="ARBA00022840"/>
    </source>
</evidence>
<dbReference type="FunFam" id="3.30.200.20:FF:000306">
    <property type="entry name" value="IKS protein kinase"/>
    <property type="match status" value="1"/>
</dbReference>
<proteinExistence type="inferred from homology"/>
<comment type="catalytic activity">
    <reaction evidence="9">
        <text>L-seryl-[protein] + ATP = O-phospho-L-seryl-[protein] + ADP + H(+)</text>
        <dbReference type="Rhea" id="RHEA:17989"/>
        <dbReference type="Rhea" id="RHEA-COMP:9863"/>
        <dbReference type="Rhea" id="RHEA-COMP:11604"/>
        <dbReference type="ChEBI" id="CHEBI:15378"/>
        <dbReference type="ChEBI" id="CHEBI:29999"/>
        <dbReference type="ChEBI" id="CHEBI:30616"/>
        <dbReference type="ChEBI" id="CHEBI:83421"/>
        <dbReference type="ChEBI" id="CHEBI:456216"/>
        <dbReference type="EC" id="2.7.11.1"/>
    </reaction>
</comment>
<dbReference type="SUPFAM" id="SSF56112">
    <property type="entry name" value="Protein kinase-like (PK-like)"/>
    <property type="match status" value="1"/>
</dbReference>
<dbReference type="Gene3D" id="1.10.510.10">
    <property type="entry name" value="Transferase(Phosphotransferase) domain 1"/>
    <property type="match status" value="1"/>
</dbReference>
<keyword evidence="5 12" id="KW-0418">Kinase</keyword>
<keyword evidence="6" id="KW-0067">ATP-binding</keyword>
<feature type="compositionally biased region" description="Polar residues" evidence="10">
    <location>
        <begin position="1"/>
        <end position="27"/>
    </location>
</feature>
<evidence type="ECO:0000256" key="7">
    <source>
        <dbReference type="ARBA" id="ARBA00037982"/>
    </source>
</evidence>
<reference evidence="13" key="1">
    <citation type="journal article" date="2018" name="Nat. Microbiol.">
        <title>Leveraging single-cell genomics to expand the fungal tree of life.</title>
        <authorList>
            <person name="Ahrendt S.R."/>
            <person name="Quandt C.A."/>
            <person name="Ciobanu D."/>
            <person name="Clum A."/>
            <person name="Salamov A."/>
            <person name="Andreopoulos B."/>
            <person name="Cheng J.F."/>
            <person name="Woyke T."/>
            <person name="Pelin A."/>
            <person name="Henrissat B."/>
            <person name="Reynolds N.K."/>
            <person name="Benny G.L."/>
            <person name="Smith M.E."/>
            <person name="James T.Y."/>
            <person name="Grigoriev I.V."/>
        </authorList>
    </citation>
    <scope>NUCLEOTIDE SEQUENCE [LARGE SCALE GENOMIC DNA]</scope>
    <source>
        <strain evidence="13">Benny S71-1</strain>
    </source>
</reference>
<accession>A0A4P9Z4K6</accession>
<dbReference type="InterPro" id="IPR000719">
    <property type="entry name" value="Prot_kinase_dom"/>
</dbReference>
<sequence>MHSHTSSPAESVSGTPWSRRSSVQSPGMGQLSRRADWTVILRNEDRGQAVMYNPLSNRVAVRRLLPNEPAVVTSVASHGYCAMCHRPFEPSSPVTNSTASVQMDRNYFRLLGKAISSTPGGNDYSQRGMPEFGSSVDQESLHERVFNQGYYERFFVEEKPLGRGLRGQVFLCQHVLDQVKLGEYAVKKVPVGDNKTWLLRMLREVHLLERLHHPNIVDYKHSWIEHYQMGSFGPMVPCLFILMECANGGNLEEYMVVDEPDLTASQRARRRRSQPYPLMETPPELRRLTLEEIEHFMLGTCEGLAHLHHHGIIHRDLKPSNLLLSYDDGAQGTDDPRRPRTSKYKGLPRVLLSDFGECEDLSQLNQHHKARLARSRSGATGTLEFMAPELIATDEQGRYLPSFSLKADMWSLGLLLYYLCYSQLPYRNMDDIDELKAEILAFDG</sequence>
<dbReference type="OrthoDB" id="1405469at2759"/>